<evidence type="ECO:0000256" key="1">
    <source>
        <dbReference type="SAM" id="MobiDB-lite"/>
    </source>
</evidence>
<dbReference type="OrthoDB" id="3066195at2759"/>
<keyword evidence="3" id="KW-1185">Reference proteome</keyword>
<evidence type="ECO:0000313" key="3">
    <source>
        <dbReference type="Proteomes" id="UP000691718"/>
    </source>
</evidence>
<comment type="caution">
    <text evidence="2">The sequence shown here is derived from an EMBL/GenBank/DDBJ whole genome shotgun (WGS) entry which is preliminary data.</text>
</comment>
<evidence type="ECO:0000313" key="2">
    <source>
        <dbReference type="EMBL" id="CAG5046115.1"/>
    </source>
</evidence>
<gene>
    <name evidence="2" type="ORF">PAPOLLO_LOCUS23512</name>
</gene>
<accession>A0A8S3XWX4</accession>
<dbReference type="Proteomes" id="UP000691718">
    <property type="component" value="Unassembled WGS sequence"/>
</dbReference>
<sequence>MHDVRIEKKKKRKLDGIREEPVSDGTALPKKEDPFTKQILSLICTSALGLYNPYDSDAILPAVPTQYEEGGQKATITPVQYVDIPQSPKIIIEDNSELPMDDVNMSRCETQTPKVVSL</sequence>
<name>A0A8S3XWX4_PARAO</name>
<dbReference type="EMBL" id="CAJQZP010001435">
    <property type="protein sequence ID" value="CAG5046115.1"/>
    <property type="molecule type" value="Genomic_DNA"/>
</dbReference>
<proteinExistence type="predicted"/>
<dbReference type="AlphaFoldDB" id="A0A8S3XWX4"/>
<reference evidence="2" key="1">
    <citation type="submission" date="2021-04" db="EMBL/GenBank/DDBJ databases">
        <authorList>
            <person name="Tunstrom K."/>
        </authorList>
    </citation>
    <scope>NUCLEOTIDE SEQUENCE</scope>
</reference>
<protein>
    <submittedName>
        <fullName evidence="2">(apollo) hypothetical protein</fullName>
    </submittedName>
</protein>
<feature type="region of interest" description="Disordered" evidence="1">
    <location>
        <begin position="1"/>
        <end position="29"/>
    </location>
</feature>
<organism evidence="2 3">
    <name type="scientific">Parnassius apollo</name>
    <name type="common">Apollo butterfly</name>
    <name type="synonym">Papilio apollo</name>
    <dbReference type="NCBI Taxonomy" id="110799"/>
    <lineage>
        <taxon>Eukaryota</taxon>
        <taxon>Metazoa</taxon>
        <taxon>Ecdysozoa</taxon>
        <taxon>Arthropoda</taxon>
        <taxon>Hexapoda</taxon>
        <taxon>Insecta</taxon>
        <taxon>Pterygota</taxon>
        <taxon>Neoptera</taxon>
        <taxon>Endopterygota</taxon>
        <taxon>Lepidoptera</taxon>
        <taxon>Glossata</taxon>
        <taxon>Ditrysia</taxon>
        <taxon>Papilionoidea</taxon>
        <taxon>Papilionidae</taxon>
        <taxon>Parnassiinae</taxon>
        <taxon>Parnassini</taxon>
        <taxon>Parnassius</taxon>
        <taxon>Parnassius</taxon>
    </lineage>
</organism>